<dbReference type="EMBL" id="ML992674">
    <property type="protein sequence ID" value="KAF2212136.1"/>
    <property type="molecule type" value="Genomic_DNA"/>
</dbReference>
<dbReference type="Proteomes" id="UP000799539">
    <property type="component" value="Unassembled WGS sequence"/>
</dbReference>
<keyword evidence="2" id="KW-1185">Reference proteome</keyword>
<accession>A0A6A6FFE2</accession>
<dbReference type="AlphaFoldDB" id="A0A6A6FFE2"/>
<reference evidence="1" key="1">
    <citation type="journal article" date="2020" name="Stud. Mycol.">
        <title>101 Dothideomycetes genomes: a test case for predicting lifestyles and emergence of pathogens.</title>
        <authorList>
            <person name="Haridas S."/>
            <person name="Albert R."/>
            <person name="Binder M."/>
            <person name="Bloem J."/>
            <person name="Labutti K."/>
            <person name="Salamov A."/>
            <person name="Andreopoulos B."/>
            <person name="Baker S."/>
            <person name="Barry K."/>
            <person name="Bills G."/>
            <person name="Bluhm B."/>
            <person name="Cannon C."/>
            <person name="Castanera R."/>
            <person name="Culley D."/>
            <person name="Daum C."/>
            <person name="Ezra D."/>
            <person name="Gonzalez J."/>
            <person name="Henrissat B."/>
            <person name="Kuo A."/>
            <person name="Liang C."/>
            <person name="Lipzen A."/>
            <person name="Lutzoni F."/>
            <person name="Magnuson J."/>
            <person name="Mondo S."/>
            <person name="Nolan M."/>
            <person name="Ohm R."/>
            <person name="Pangilinan J."/>
            <person name="Park H.-J."/>
            <person name="Ramirez L."/>
            <person name="Alfaro M."/>
            <person name="Sun H."/>
            <person name="Tritt A."/>
            <person name="Yoshinaga Y."/>
            <person name="Zwiers L.-H."/>
            <person name="Turgeon B."/>
            <person name="Goodwin S."/>
            <person name="Spatafora J."/>
            <person name="Crous P."/>
            <person name="Grigoriev I."/>
        </authorList>
    </citation>
    <scope>NUCLEOTIDE SEQUENCE</scope>
    <source>
        <strain evidence="1">SCOH1-5</strain>
    </source>
</reference>
<name>A0A6A6FFE2_9PEZI</name>
<evidence type="ECO:0000313" key="2">
    <source>
        <dbReference type="Proteomes" id="UP000799539"/>
    </source>
</evidence>
<proteinExistence type="predicted"/>
<protein>
    <submittedName>
        <fullName evidence="1">Uncharacterized protein</fullName>
    </submittedName>
</protein>
<gene>
    <name evidence="1" type="ORF">CERZMDRAFT_98055</name>
</gene>
<sequence>MKRATTQVGRYTDPKVEDPVLAFGIYKVKGRLKQSWELVPQAAQGPKSDREEASDLKIAQTMVCIALEDLGPHNGFPFELQQGMDVCIYANETLLLLPTGSGFAILVWLAL</sequence>
<evidence type="ECO:0000313" key="1">
    <source>
        <dbReference type="EMBL" id="KAF2212136.1"/>
    </source>
</evidence>
<organism evidence="1 2">
    <name type="scientific">Cercospora zeae-maydis SCOH1-5</name>
    <dbReference type="NCBI Taxonomy" id="717836"/>
    <lineage>
        <taxon>Eukaryota</taxon>
        <taxon>Fungi</taxon>
        <taxon>Dikarya</taxon>
        <taxon>Ascomycota</taxon>
        <taxon>Pezizomycotina</taxon>
        <taxon>Dothideomycetes</taxon>
        <taxon>Dothideomycetidae</taxon>
        <taxon>Mycosphaerellales</taxon>
        <taxon>Mycosphaerellaceae</taxon>
        <taxon>Cercospora</taxon>
    </lineage>
</organism>